<keyword evidence="2" id="KW-1185">Reference proteome</keyword>
<comment type="caution">
    <text evidence="1">The sequence shown here is derived from an EMBL/GenBank/DDBJ whole genome shotgun (WGS) entry which is preliminary data.</text>
</comment>
<proteinExistence type="predicted"/>
<accession>A0A563U8E7</accession>
<dbReference type="Proteomes" id="UP000320042">
    <property type="component" value="Unassembled WGS sequence"/>
</dbReference>
<evidence type="ECO:0000313" key="1">
    <source>
        <dbReference type="EMBL" id="TWR27559.1"/>
    </source>
</evidence>
<reference evidence="1 2" key="1">
    <citation type="submission" date="2019-07" db="EMBL/GenBank/DDBJ databases">
        <authorList>
            <person name="Kim J."/>
        </authorList>
    </citation>
    <scope>NUCLEOTIDE SEQUENCE [LARGE SCALE GENOMIC DNA]</scope>
    <source>
        <strain evidence="2">dk17</strain>
    </source>
</reference>
<dbReference type="AlphaFoldDB" id="A0A563U8E7"/>
<gene>
    <name evidence="1" type="ORF">FPZ43_13900</name>
</gene>
<sequence>MEPMDTVSEVIAHLRDKGYTADFNLKESYLECTGDYLKLHPNEFIIDKHYRFEGTSDPGDEAIVYAISSAQHGIKGILVNSYGVYSDPLTDEMVEALKEKEV</sequence>
<evidence type="ECO:0000313" key="2">
    <source>
        <dbReference type="Proteomes" id="UP000320042"/>
    </source>
</evidence>
<dbReference type="RefSeq" id="WP_146382525.1">
    <property type="nucleotide sequence ID" value="NZ_VOEJ01000006.1"/>
</dbReference>
<organism evidence="1 2">
    <name type="scientific">Mucilaginibacter pallidiroseus</name>
    <dbReference type="NCBI Taxonomy" id="2599295"/>
    <lineage>
        <taxon>Bacteria</taxon>
        <taxon>Pseudomonadati</taxon>
        <taxon>Bacteroidota</taxon>
        <taxon>Sphingobacteriia</taxon>
        <taxon>Sphingobacteriales</taxon>
        <taxon>Sphingobacteriaceae</taxon>
        <taxon>Mucilaginibacter</taxon>
    </lineage>
</organism>
<dbReference type="EMBL" id="VOEJ01000006">
    <property type="protein sequence ID" value="TWR27559.1"/>
    <property type="molecule type" value="Genomic_DNA"/>
</dbReference>
<name>A0A563U8E7_9SPHI</name>
<dbReference type="OrthoDB" id="8418771at2"/>
<protein>
    <submittedName>
        <fullName evidence="1">Phosphoribosylpyrophosphate synthetase</fullName>
    </submittedName>
</protein>